<dbReference type="EMBL" id="KQ258294">
    <property type="protein sequence ID" value="KOM25904.1"/>
    <property type="molecule type" value="Genomic_DNA"/>
</dbReference>
<dbReference type="Gramene" id="KOM25904">
    <property type="protein sequence ID" value="KOM25904"/>
    <property type="gene ID" value="LR48_Vigan205s004100"/>
</dbReference>
<keyword evidence="1" id="KW-0472">Membrane</keyword>
<organism evidence="2 3">
    <name type="scientific">Phaseolus angularis</name>
    <name type="common">Azuki bean</name>
    <name type="synonym">Vigna angularis</name>
    <dbReference type="NCBI Taxonomy" id="3914"/>
    <lineage>
        <taxon>Eukaryota</taxon>
        <taxon>Viridiplantae</taxon>
        <taxon>Streptophyta</taxon>
        <taxon>Embryophyta</taxon>
        <taxon>Tracheophyta</taxon>
        <taxon>Spermatophyta</taxon>
        <taxon>Magnoliopsida</taxon>
        <taxon>eudicotyledons</taxon>
        <taxon>Gunneridae</taxon>
        <taxon>Pentapetalae</taxon>
        <taxon>rosids</taxon>
        <taxon>fabids</taxon>
        <taxon>Fabales</taxon>
        <taxon>Fabaceae</taxon>
        <taxon>Papilionoideae</taxon>
        <taxon>50 kb inversion clade</taxon>
        <taxon>NPAAA clade</taxon>
        <taxon>indigoferoid/millettioid clade</taxon>
        <taxon>Phaseoleae</taxon>
        <taxon>Vigna</taxon>
    </lineage>
</organism>
<name>A0A0L9T720_PHAAN</name>
<evidence type="ECO:0000313" key="3">
    <source>
        <dbReference type="Proteomes" id="UP000053144"/>
    </source>
</evidence>
<protein>
    <submittedName>
        <fullName evidence="2">Uncharacterized protein</fullName>
    </submittedName>
</protein>
<sequence>MGTKMFQNGRVQTCRQSPSLNIMSFDMFVLTVSVPLLRFVVARVLGRLILHWLQGDVQEDGLEWIARAATHKSSSSSCRPRVVSLEELDQEELYLEELNQEDLYLEELDLEWSILRSSNQRSST</sequence>
<gene>
    <name evidence="2" type="ORF">LR48_Vigan205s004100</name>
</gene>
<feature type="transmembrane region" description="Helical" evidence="1">
    <location>
        <begin position="20"/>
        <end position="41"/>
    </location>
</feature>
<reference evidence="3" key="1">
    <citation type="journal article" date="2015" name="Proc. Natl. Acad. Sci. U.S.A.">
        <title>Genome sequencing of adzuki bean (Vigna angularis) provides insight into high starch and low fat accumulation and domestication.</title>
        <authorList>
            <person name="Yang K."/>
            <person name="Tian Z."/>
            <person name="Chen C."/>
            <person name="Luo L."/>
            <person name="Zhao B."/>
            <person name="Wang Z."/>
            <person name="Yu L."/>
            <person name="Li Y."/>
            <person name="Sun Y."/>
            <person name="Li W."/>
            <person name="Chen Y."/>
            <person name="Li Y."/>
            <person name="Zhang Y."/>
            <person name="Ai D."/>
            <person name="Zhao J."/>
            <person name="Shang C."/>
            <person name="Ma Y."/>
            <person name="Wu B."/>
            <person name="Wang M."/>
            <person name="Gao L."/>
            <person name="Sun D."/>
            <person name="Zhang P."/>
            <person name="Guo F."/>
            <person name="Wang W."/>
            <person name="Li Y."/>
            <person name="Wang J."/>
            <person name="Varshney R.K."/>
            <person name="Wang J."/>
            <person name="Ling H.Q."/>
            <person name="Wan P."/>
        </authorList>
    </citation>
    <scope>NUCLEOTIDE SEQUENCE</scope>
    <source>
        <strain evidence="3">cv. Jingnong 6</strain>
    </source>
</reference>
<keyword evidence="1" id="KW-0812">Transmembrane</keyword>
<evidence type="ECO:0000313" key="2">
    <source>
        <dbReference type="EMBL" id="KOM25904.1"/>
    </source>
</evidence>
<dbReference type="Proteomes" id="UP000053144">
    <property type="component" value="Unassembled WGS sequence"/>
</dbReference>
<evidence type="ECO:0000256" key="1">
    <source>
        <dbReference type="SAM" id="Phobius"/>
    </source>
</evidence>
<accession>A0A0L9T720</accession>
<dbReference type="AlphaFoldDB" id="A0A0L9T720"/>
<proteinExistence type="predicted"/>
<keyword evidence="1" id="KW-1133">Transmembrane helix</keyword>